<dbReference type="PANTHER" id="PTHR36985:SF1">
    <property type="entry name" value="TRANSLOCATION AND ASSEMBLY MODULE SUBUNIT TAMB"/>
    <property type="match status" value="1"/>
</dbReference>
<evidence type="ECO:0000313" key="7">
    <source>
        <dbReference type="EMBL" id="MBB4102198.1"/>
    </source>
</evidence>
<evidence type="ECO:0000256" key="2">
    <source>
        <dbReference type="ARBA" id="ARBA00022692"/>
    </source>
</evidence>
<dbReference type="GO" id="GO:0005886">
    <property type="term" value="C:plasma membrane"/>
    <property type="evidence" value="ECO:0007669"/>
    <property type="project" value="InterPro"/>
</dbReference>
<proteinExistence type="predicted"/>
<reference evidence="7 8" key="1">
    <citation type="submission" date="2020-08" db="EMBL/GenBank/DDBJ databases">
        <title>Genomic Encyclopedia of Type Strains, Phase IV (KMG-IV): sequencing the most valuable type-strain genomes for metagenomic binning, comparative biology and taxonomic classification.</title>
        <authorList>
            <person name="Goeker M."/>
        </authorList>
    </citation>
    <scope>NUCLEOTIDE SEQUENCE [LARGE SCALE GENOMIC DNA]</scope>
    <source>
        <strain evidence="7 8">DSM 26385</strain>
    </source>
</reference>
<protein>
    <submittedName>
        <fullName evidence="7">Translocation and assembly module TamB</fullName>
    </submittedName>
</protein>
<feature type="transmembrane region" description="Helical" evidence="5">
    <location>
        <begin position="12"/>
        <end position="36"/>
    </location>
</feature>
<dbReference type="PANTHER" id="PTHR36985">
    <property type="entry name" value="TRANSLOCATION AND ASSEMBLY MODULE SUBUNIT TAMB"/>
    <property type="match status" value="1"/>
</dbReference>
<dbReference type="Proteomes" id="UP000584824">
    <property type="component" value="Unassembled WGS sequence"/>
</dbReference>
<keyword evidence="8" id="KW-1185">Reference proteome</keyword>
<evidence type="ECO:0000313" key="8">
    <source>
        <dbReference type="Proteomes" id="UP000584824"/>
    </source>
</evidence>
<feature type="domain" description="Translocation and assembly module TamB C-terminal" evidence="6">
    <location>
        <begin position="1040"/>
        <end position="1386"/>
    </location>
</feature>
<gene>
    <name evidence="7" type="ORF">GGQ66_000726</name>
</gene>
<dbReference type="EMBL" id="JACIDU010000002">
    <property type="protein sequence ID" value="MBB4102198.1"/>
    <property type="molecule type" value="Genomic_DNA"/>
</dbReference>
<name>A0A7W6JZ25_9HYPH</name>
<dbReference type="RefSeq" id="WP_183789484.1">
    <property type="nucleotide sequence ID" value="NZ_JACIDU010000002.1"/>
</dbReference>
<comment type="caution">
    <text evidence="7">The sequence shown here is derived from an EMBL/GenBank/DDBJ whole genome shotgun (WGS) entry which is preliminary data.</text>
</comment>
<comment type="subcellular location">
    <subcellularLocation>
        <location evidence="1">Membrane</location>
        <topology evidence="1">Single-pass membrane protein</topology>
    </subcellularLocation>
</comment>
<feature type="domain" description="Translocation and assembly module TamB C-terminal" evidence="6">
    <location>
        <begin position="837"/>
        <end position="1033"/>
    </location>
</feature>
<dbReference type="GO" id="GO:0097347">
    <property type="term" value="C:TAM protein secretion complex"/>
    <property type="evidence" value="ECO:0007669"/>
    <property type="project" value="TreeGrafter"/>
</dbReference>
<keyword evidence="2 5" id="KW-0812">Transmembrane</keyword>
<keyword evidence="4 5" id="KW-0472">Membrane</keyword>
<evidence type="ECO:0000256" key="4">
    <source>
        <dbReference type="ARBA" id="ARBA00023136"/>
    </source>
</evidence>
<dbReference type="GO" id="GO:0009306">
    <property type="term" value="P:protein secretion"/>
    <property type="evidence" value="ECO:0007669"/>
    <property type="project" value="InterPro"/>
</dbReference>
<organism evidence="7 8">
    <name type="scientific">Allorhizobium borbori</name>
    <dbReference type="NCBI Taxonomy" id="485907"/>
    <lineage>
        <taxon>Bacteria</taxon>
        <taxon>Pseudomonadati</taxon>
        <taxon>Pseudomonadota</taxon>
        <taxon>Alphaproteobacteria</taxon>
        <taxon>Hyphomicrobiales</taxon>
        <taxon>Rhizobiaceae</taxon>
        <taxon>Rhizobium/Agrobacterium group</taxon>
        <taxon>Allorhizobium</taxon>
    </lineage>
</organism>
<accession>A0A7W6JZ25</accession>
<evidence type="ECO:0000256" key="5">
    <source>
        <dbReference type="SAM" id="Phobius"/>
    </source>
</evidence>
<dbReference type="InterPro" id="IPR007452">
    <property type="entry name" value="TamB_C"/>
</dbReference>
<dbReference type="Pfam" id="PF04357">
    <property type="entry name" value="TamB"/>
    <property type="match status" value="2"/>
</dbReference>
<evidence type="ECO:0000256" key="3">
    <source>
        <dbReference type="ARBA" id="ARBA00022989"/>
    </source>
</evidence>
<sequence>MVSSARQTGRFGRIAGIVAASLLALMVLLIVLVGLLPVGGRLIAGTVAALASNEERTVTLSPPTGIFNGRLRIDTITVGDRDGTYATISDLAVDWSPASLIRGAFHASNVSAGRIALSRKPLPSQTPDDGKPFSLPIAIEVEKLSVPDIALAEAVLGQPFALAATGSIDAHRDQAGLTLEIANRDQQDARASANLVYAPQDNRLTLEASVSEPQGGMLARLAGLPGNPAVELDLTGAGPLSDWNGRLTGKVDGAEVLAIAGRHQLTKDGHAIAVQGGGTPVELLPPALRPLFVGKTRIDIAALVKPDGGVRIDTGRVETDALTLKAAGTYDPAGGANDLSASLAGVNGPADFRLPLETGEARAMIRSLTLSLSGPTQSATLSAAATVDSVTMPGIGLSGVQIGAHGESIDLASRKGRILAEMTIAASDMADENLARVVRAPVKLTVPLALSGETIAIESAGLESAAIGGSLSGSYGLETKAFAGDVRLFALPSVLPPNLAAKLTTTIAASGKLTAGNGAFGLSELAVKSELLEAAGSVSLADRDLNAALTGTLPDLGKLLADATGTGAFTLSASGSIDAPAFKAGLDTKNAVLAGKKVGHLSVKAEGKADKTAPTAELTADGKLDGQTLKATASLISTPQGPNIPKLTLDAGPNKLTGALRFSPAFKPLDGKITFDFPDVSLLAALAGQKASGGLAGNAALTPQNGVTGLTAKASGSVASAGASLEKLVLDLRMPDITSIAVDGVLSAARAGTNDAGVQNLKLDIAHSGDSTGFNLDGRYDNAPLALKGNLTRKDGAIAIRLDNLTAAPKQIPVRLAAPTAIRVENGTATLNNLKIATGSGSITVNGSAGKTLNLTAALAALPASLANAFAPDLAAEGTISGEVKATGEAANPAVAYRLDWANAATSQTKGAGLSPLAIKANGTFAGGRLGLDSEVNGSGGLAISGGGNVEVAGAKTLQLSFKGRVPMAALQGKLTDQGLSAEGTADLDVTIAGTSTSPAVTGAVTLNGARIIDLRRNLTLNDLKGTLRFDGAQATLSELTGRLGGGGTISASGTIGIQPQSGFPADIAVKLNGATYADGTLFTTSASGDLALKGPLMTAPVLSGRIALSKTSITVPEKLPASLSEIDIRHKNAPAAVKAQARDMRGDETNGSTSAIGLDLAINASSGIFVRGRGIDAELGGDLTIRGTAADPVVAGAFTMRRGRLTILSRRLDFSSGTITFGGALIPVLNLEATTSASSTTITVDVTGLANDPTITFSSSPALPQDEIIAQLIFGQSMSKLSALQIAQLADAVSQLAGGRSSSLFEKLRSNLGVDDLDISTDDKGQAKVSAGKYLNERTYIQLEQGGSSGGKAVINLDVGKGVKLRGQAGADGSGAAGVFYEREY</sequence>
<evidence type="ECO:0000256" key="1">
    <source>
        <dbReference type="ARBA" id="ARBA00004167"/>
    </source>
</evidence>
<keyword evidence="3 5" id="KW-1133">Transmembrane helix</keyword>
<evidence type="ECO:0000259" key="6">
    <source>
        <dbReference type="Pfam" id="PF04357"/>
    </source>
</evidence>